<dbReference type="InterPro" id="IPR023779">
    <property type="entry name" value="Chromodomain_CS"/>
</dbReference>
<evidence type="ECO:0000256" key="1">
    <source>
        <dbReference type="ARBA" id="ARBA00004123"/>
    </source>
</evidence>
<evidence type="ECO:0000313" key="4">
    <source>
        <dbReference type="Proteomes" id="UP000504633"/>
    </source>
</evidence>
<evidence type="ECO:0000256" key="2">
    <source>
        <dbReference type="ARBA" id="ARBA00023242"/>
    </source>
</evidence>
<evidence type="ECO:0000259" key="3">
    <source>
        <dbReference type="PROSITE" id="PS50013"/>
    </source>
</evidence>
<dbReference type="InterPro" id="IPR000953">
    <property type="entry name" value="Chromo/chromo_shadow_dom"/>
</dbReference>
<dbReference type="CDD" id="cd00034">
    <property type="entry name" value="CSD"/>
    <property type="match status" value="1"/>
</dbReference>
<dbReference type="SUPFAM" id="SSF54160">
    <property type="entry name" value="Chromo domain-like"/>
    <property type="match status" value="2"/>
</dbReference>
<keyword evidence="2" id="KW-0539">Nucleus</keyword>
<dbReference type="InterPro" id="IPR051219">
    <property type="entry name" value="Heterochromatin_chromo-domain"/>
</dbReference>
<dbReference type="CTD" id="42696"/>
<proteinExistence type="predicted"/>
<dbReference type="OrthoDB" id="433924at2759"/>
<gene>
    <name evidence="5" type="primary">LOC111595679</name>
</gene>
<sequence length="277" mass="31144">MKKLSNRIIVLCDSSIYCFTSQENSTHTLKRQTKTNKNINLFAMVKNEPNFVVERIVDKRITSDGKVEYFIKWRGYPSGDNTWEPEENCDCPALIQKFEESRAKSKKRGEKKPKCEEIQKPRGYERGLELAEIMGATDVTGEIKYLVRWQFCDEFDLVSSSQVTEKNPEMLIEYYQKMAPYTGYINKRMQGVPEELRATAAQTGYAVSSAPTDAVEPSVCSVDSEQLPSVAPKQVSLDVPVQQEDAADSEMDNVGVSYSIPVPGVGNIAIDVPMVDN</sequence>
<feature type="domain" description="Chromo" evidence="3">
    <location>
        <begin position="51"/>
        <end position="110"/>
    </location>
</feature>
<dbReference type="GeneID" id="111595679"/>
<dbReference type="PROSITE" id="PS50013">
    <property type="entry name" value="CHROMO_2"/>
    <property type="match status" value="1"/>
</dbReference>
<dbReference type="RefSeq" id="XP_023165285.2">
    <property type="nucleotide sequence ID" value="XM_023309517.2"/>
</dbReference>
<protein>
    <submittedName>
        <fullName evidence="5">Chromobox protein homolog 1</fullName>
    </submittedName>
</protein>
<dbReference type="InterPro" id="IPR008251">
    <property type="entry name" value="Chromo_shadow_dom"/>
</dbReference>
<organism evidence="4 5">
    <name type="scientific">Drosophila hydei</name>
    <name type="common">Fruit fly</name>
    <dbReference type="NCBI Taxonomy" id="7224"/>
    <lineage>
        <taxon>Eukaryota</taxon>
        <taxon>Metazoa</taxon>
        <taxon>Ecdysozoa</taxon>
        <taxon>Arthropoda</taxon>
        <taxon>Hexapoda</taxon>
        <taxon>Insecta</taxon>
        <taxon>Pterygota</taxon>
        <taxon>Neoptera</taxon>
        <taxon>Endopterygota</taxon>
        <taxon>Diptera</taxon>
        <taxon>Brachycera</taxon>
        <taxon>Muscomorpha</taxon>
        <taxon>Ephydroidea</taxon>
        <taxon>Drosophilidae</taxon>
        <taxon>Drosophila</taxon>
    </lineage>
</organism>
<name>A0A6J1LHZ8_DROHY</name>
<dbReference type="Gene3D" id="2.40.50.40">
    <property type="match status" value="2"/>
</dbReference>
<dbReference type="InterPro" id="IPR023780">
    <property type="entry name" value="Chromo_domain"/>
</dbReference>
<dbReference type="PROSITE" id="PS00598">
    <property type="entry name" value="CHROMO_1"/>
    <property type="match status" value="1"/>
</dbReference>
<dbReference type="Proteomes" id="UP000504633">
    <property type="component" value="Unplaced"/>
</dbReference>
<dbReference type="AlphaFoldDB" id="A0A6J1LHZ8"/>
<reference evidence="5" key="1">
    <citation type="submission" date="2025-08" db="UniProtKB">
        <authorList>
            <consortium name="RefSeq"/>
        </authorList>
    </citation>
    <scope>IDENTIFICATION</scope>
    <source>
        <strain evidence="5">15085-1641.00</strain>
        <tissue evidence="5">Whole body</tissue>
    </source>
</reference>
<accession>A0A6J1LHZ8</accession>
<evidence type="ECO:0000313" key="5">
    <source>
        <dbReference type="RefSeq" id="XP_023165285.2"/>
    </source>
</evidence>
<dbReference type="Pfam" id="PF00385">
    <property type="entry name" value="Chromo"/>
    <property type="match status" value="1"/>
</dbReference>
<dbReference type="Pfam" id="PF01393">
    <property type="entry name" value="Chromo_shadow"/>
    <property type="match status" value="1"/>
</dbReference>
<dbReference type="InterPro" id="IPR017984">
    <property type="entry name" value="Chromo_dom_subgr"/>
</dbReference>
<dbReference type="InterPro" id="IPR016197">
    <property type="entry name" value="Chromo-like_dom_sf"/>
</dbReference>
<dbReference type="KEGG" id="dhe:111595679"/>
<dbReference type="GO" id="GO:0005634">
    <property type="term" value="C:nucleus"/>
    <property type="evidence" value="ECO:0007669"/>
    <property type="project" value="UniProtKB-SubCell"/>
</dbReference>
<dbReference type="SMART" id="SM00298">
    <property type="entry name" value="CHROMO"/>
    <property type="match status" value="2"/>
</dbReference>
<keyword evidence="4" id="KW-1185">Reference proteome</keyword>
<dbReference type="SMART" id="SM00300">
    <property type="entry name" value="ChSh"/>
    <property type="match status" value="1"/>
</dbReference>
<dbReference type="PRINTS" id="PR00504">
    <property type="entry name" value="CHROMODOMAIN"/>
</dbReference>
<dbReference type="PANTHER" id="PTHR22812">
    <property type="entry name" value="CHROMOBOX PROTEIN"/>
    <property type="match status" value="1"/>
</dbReference>
<dbReference type="GO" id="GO:0000792">
    <property type="term" value="C:heterochromatin"/>
    <property type="evidence" value="ECO:0007669"/>
    <property type="project" value="UniProtKB-ARBA"/>
</dbReference>
<comment type="subcellular location">
    <subcellularLocation>
        <location evidence="1">Nucleus</location>
    </subcellularLocation>
</comment>
<dbReference type="OMA" id="EPNFVVE"/>